<feature type="compositionally biased region" description="Polar residues" evidence="5">
    <location>
        <begin position="390"/>
        <end position="399"/>
    </location>
</feature>
<accession>U4KW67</accession>
<feature type="region of interest" description="Disordered" evidence="5">
    <location>
        <begin position="428"/>
        <end position="457"/>
    </location>
</feature>
<dbReference type="eggNOG" id="KOG4363">
    <property type="taxonomic scope" value="Eukaryota"/>
</dbReference>
<keyword evidence="3" id="KW-0234">DNA repair</keyword>
<dbReference type="OrthoDB" id="79480at2759"/>
<organism evidence="8 9">
    <name type="scientific">Pyronema omphalodes (strain CBS 100304)</name>
    <name type="common">Pyronema confluens</name>
    <dbReference type="NCBI Taxonomy" id="1076935"/>
    <lineage>
        <taxon>Eukaryota</taxon>
        <taxon>Fungi</taxon>
        <taxon>Dikarya</taxon>
        <taxon>Ascomycota</taxon>
        <taxon>Pezizomycotina</taxon>
        <taxon>Pezizomycetes</taxon>
        <taxon>Pezizales</taxon>
        <taxon>Pyronemataceae</taxon>
        <taxon>Pyronema</taxon>
    </lineage>
</organism>
<keyword evidence="4" id="KW-0539">Nucleus</keyword>
<name>U4KW67_PYROM</name>
<dbReference type="GO" id="GO:0006281">
    <property type="term" value="P:DNA repair"/>
    <property type="evidence" value="ECO:0007669"/>
    <property type="project" value="UniProtKB-KW"/>
</dbReference>
<evidence type="ECO:0000313" key="8">
    <source>
        <dbReference type="EMBL" id="CCX05321.1"/>
    </source>
</evidence>
<dbReference type="GO" id="GO:0005634">
    <property type="term" value="C:nucleus"/>
    <property type="evidence" value="ECO:0007669"/>
    <property type="project" value="UniProtKB-SubCell"/>
</dbReference>
<dbReference type="PANTHER" id="PTHR15272:SF0">
    <property type="entry name" value="CHROMATIN ASSEMBLY FACTOR 1 SUBUNIT A"/>
    <property type="match status" value="1"/>
</dbReference>
<feature type="compositionally biased region" description="Basic and acidic residues" evidence="5">
    <location>
        <begin position="68"/>
        <end position="109"/>
    </location>
</feature>
<evidence type="ECO:0000256" key="4">
    <source>
        <dbReference type="ARBA" id="ARBA00023242"/>
    </source>
</evidence>
<keyword evidence="2" id="KW-0227">DNA damage</keyword>
<evidence type="ECO:0000259" key="7">
    <source>
        <dbReference type="Pfam" id="PF21796"/>
    </source>
</evidence>
<dbReference type="GO" id="GO:0006334">
    <property type="term" value="P:nucleosome assembly"/>
    <property type="evidence" value="ECO:0007669"/>
    <property type="project" value="TreeGrafter"/>
</dbReference>
<evidence type="ECO:0000256" key="3">
    <source>
        <dbReference type="ARBA" id="ARBA00023204"/>
    </source>
</evidence>
<evidence type="ECO:0000256" key="1">
    <source>
        <dbReference type="ARBA" id="ARBA00004123"/>
    </source>
</evidence>
<proteinExistence type="predicted"/>
<keyword evidence="9" id="KW-1185">Reference proteome</keyword>
<reference evidence="8 9" key="1">
    <citation type="journal article" date="2013" name="PLoS Genet.">
        <title>The genome and development-dependent transcriptomes of Pyronema confluens: a window into fungal evolution.</title>
        <authorList>
            <person name="Traeger S."/>
            <person name="Altegoer F."/>
            <person name="Freitag M."/>
            <person name="Gabaldon T."/>
            <person name="Kempken F."/>
            <person name="Kumar A."/>
            <person name="Marcet-Houben M."/>
            <person name="Poggeler S."/>
            <person name="Stajich J.E."/>
            <person name="Nowrousian M."/>
        </authorList>
    </citation>
    <scope>NUCLEOTIDE SEQUENCE [LARGE SCALE GENOMIC DNA]</scope>
    <source>
        <strain evidence="9">CBS 100304</strain>
        <tissue evidence="8">Vegetative mycelium</tissue>
    </source>
</reference>
<dbReference type="Pfam" id="PF12253">
    <property type="entry name" value="CAF1A_dimeriz"/>
    <property type="match status" value="1"/>
</dbReference>
<dbReference type="Proteomes" id="UP000018144">
    <property type="component" value="Unassembled WGS sequence"/>
</dbReference>
<protein>
    <submittedName>
        <fullName evidence="8">Similar to Chromatin assembly factor 1 subunit rlf2 acc. no. Q1MTN9</fullName>
    </submittedName>
</protein>
<evidence type="ECO:0000256" key="2">
    <source>
        <dbReference type="ARBA" id="ARBA00022763"/>
    </source>
</evidence>
<feature type="compositionally biased region" description="Basic and acidic residues" evidence="5">
    <location>
        <begin position="117"/>
        <end position="171"/>
    </location>
</feature>
<dbReference type="STRING" id="1076935.U4KW67"/>
<evidence type="ECO:0000256" key="5">
    <source>
        <dbReference type="SAM" id="MobiDB-lite"/>
    </source>
</evidence>
<feature type="domain" description="Chromatin assembly factor 1 subunit Cac1-like C-terminal" evidence="7">
    <location>
        <begin position="568"/>
        <end position="623"/>
    </location>
</feature>
<dbReference type="GO" id="GO:0033186">
    <property type="term" value="C:CAF-1 complex"/>
    <property type="evidence" value="ECO:0007669"/>
    <property type="project" value="TreeGrafter"/>
</dbReference>
<dbReference type="Pfam" id="PF21796">
    <property type="entry name" value="Cac1_C"/>
    <property type="match status" value="1"/>
</dbReference>
<dbReference type="PANTHER" id="PTHR15272">
    <property type="entry name" value="CHROMATIN ASSEMBLY FACTOR 1 SUBUNIT A CAF-1 SUBUNIT A"/>
    <property type="match status" value="1"/>
</dbReference>
<feature type="compositionally biased region" description="Basic and acidic residues" evidence="5">
    <location>
        <begin position="38"/>
        <end position="48"/>
    </location>
</feature>
<feature type="region of interest" description="Disordered" evidence="5">
    <location>
        <begin position="1"/>
        <end position="234"/>
    </location>
</feature>
<dbReference type="OMA" id="YENVRPP"/>
<evidence type="ECO:0000313" key="9">
    <source>
        <dbReference type="Proteomes" id="UP000018144"/>
    </source>
</evidence>
<evidence type="ECO:0000259" key="6">
    <source>
        <dbReference type="Pfam" id="PF12253"/>
    </source>
</evidence>
<dbReference type="InterPro" id="IPR048800">
    <property type="entry name" value="Cac1-like_C"/>
</dbReference>
<dbReference type="InterPro" id="IPR022043">
    <property type="entry name" value="CAF1A_DD"/>
</dbReference>
<sequence>MAQATMTLPPPTPPGDAINNNNSASNGAVKASSPMEIDTPKKRGREEGEAAAQQDTAGANKPVKKRTKVSEAEKEEKRKEREAKEEEKKKLLEAKEEEKRQKEEEKRESTGGQGQGERGKEKEKEAKEKEKEAKKAEREEKKRVKDEEKRKKDEEKRKKEEEKAKKERSQFKLDMFLRNPSTPKKDPVAAAASTDTPSIASPSVSSPFAATKDPKKPTAPPSATKPLASIFQNRPSKTKGYDDYFLPFYVKKDMVVAPTHSFERDEEARLAICRAMDEALSLPHGPSNGDEMEMDGPAPVRGGLTKEEIVELLHIPPHKARARRGRILQYSTKDVLSRIENPDDPAFPPLITGRKPPTSYNSRYYLDLLNKLPHKFLKFAEDVRPPYSGTYSRVPTSSGLRKGRNPFDRALPDTNYDYDSEAEWVADEDGEELLSEDEDDKESDGEDSLDGFLDDEEDDGLKRAGMAILVPTNTGMCWEDANGKTIRADLEDMRIGLLLDNITGPIDPFSTKYWDPVPTTTQPMTGIKTAMDPPPRPATITPFTRPGNGGAAAAKPVNKDKLVPPELMEDFKRAIDGSDMTKAGLIEVLKKHFPKIGKDHIKNTLDLVAERVGDKRDEKRWVLK</sequence>
<comment type="subcellular location">
    <subcellularLocation>
        <location evidence="1">Nucleus</location>
    </subcellularLocation>
</comment>
<feature type="compositionally biased region" description="Low complexity" evidence="5">
    <location>
        <begin position="17"/>
        <end position="33"/>
    </location>
</feature>
<dbReference type="AlphaFoldDB" id="U4KW67"/>
<feature type="compositionally biased region" description="Polar residues" evidence="5">
    <location>
        <begin position="193"/>
        <end position="206"/>
    </location>
</feature>
<feature type="region of interest" description="Disordered" evidence="5">
    <location>
        <begin position="390"/>
        <end position="415"/>
    </location>
</feature>
<feature type="domain" description="Chromatin assembly factor 1 subunit A dimerization" evidence="6">
    <location>
        <begin position="375"/>
        <end position="447"/>
    </location>
</feature>
<gene>
    <name evidence="8" type="ORF">PCON_04908</name>
</gene>
<dbReference type="EMBL" id="HF935245">
    <property type="protein sequence ID" value="CCX05321.1"/>
    <property type="molecule type" value="Genomic_DNA"/>
</dbReference>